<dbReference type="EMBL" id="BART01028061">
    <property type="protein sequence ID" value="GAH00639.1"/>
    <property type="molecule type" value="Genomic_DNA"/>
</dbReference>
<accession>X1D6C2</accession>
<name>X1D6C2_9ZZZZ</name>
<gene>
    <name evidence="2" type="ORF">S01H4_49584</name>
</gene>
<dbReference type="Gene3D" id="3.90.950.20">
    <property type="entry name" value="CinA-like"/>
    <property type="match status" value="1"/>
</dbReference>
<reference evidence="2" key="1">
    <citation type="journal article" date="2014" name="Front. Microbiol.">
        <title>High frequency of phylogenetically diverse reductive dehalogenase-homologous genes in deep subseafloor sedimentary metagenomes.</title>
        <authorList>
            <person name="Kawai M."/>
            <person name="Futagami T."/>
            <person name="Toyoda A."/>
            <person name="Takaki Y."/>
            <person name="Nishi S."/>
            <person name="Hori S."/>
            <person name="Arai W."/>
            <person name="Tsubouchi T."/>
            <person name="Morono Y."/>
            <person name="Uchiyama I."/>
            <person name="Ito T."/>
            <person name="Fujiyama A."/>
            <person name="Inagaki F."/>
            <person name="Takami H."/>
        </authorList>
    </citation>
    <scope>NUCLEOTIDE SEQUENCE</scope>
    <source>
        <strain evidence="2">Expedition CK06-06</strain>
    </source>
</reference>
<dbReference type="SUPFAM" id="SSF142433">
    <property type="entry name" value="CinA-like"/>
    <property type="match status" value="1"/>
</dbReference>
<dbReference type="Pfam" id="PF02464">
    <property type="entry name" value="CinA"/>
    <property type="match status" value="1"/>
</dbReference>
<feature type="domain" description="CinA C-terminal" evidence="1">
    <location>
        <begin position="8"/>
        <end position="56"/>
    </location>
</feature>
<sequence length="56" mass="5948">MIESREIFLGERLSELGLTISVAESFTGGMIAHVITNAPGSSIYFQGGVIAYANEV</sequence>
<protein>
    <recommendedName>
        <fullName evidence="1">CinA C-terminal domain-containing protein</fullName>
    </recommendedName>
</protein>
<dbReference type="InterPro" id="IPR036653">
    <property type="entry name" value="CinA-like_C"/>
</dbReference>
<evidence type="ECO:0000259" key="1">
    <source>
        <dbReference type="Pfam" id="PF02464"/>
    </source>
</evidence>
<dbReference type="AlphaFoldDB" id="X1D6C2"/>
<proteinExistence type="predicted"/>
<dbReference type="InterPro" id="IPR008136">
    <property type="entry name" value="CinA_C"/>
</dbReference>
<evidence type="ECO:0000313" key="2">
    <source>
        <dbReference type="EMBL" id="GAH00639.1"/>
    </source>
</evidence>
<organism evidence="2">
    <name type="scientific">marine sediment metagenome</name>
    <dbReference type="NCBI Taxonomy" id="412755"/>
    <lineage>
        <taxon>unclassified sequences</taxon>
        <taxon>metagenomes</taxon>
        <taxon>ecological metagenomes</taxon>
    </lineage>
</organism>
<comment type="caution">
    <text evidence="2">The sequence shown here is derived from an EMBL/GenBank/DDBJ whole genome shotgun (WGS) entry which is preliminary data.</text>
</comment>
<feature type="non-terminal residue" evidence="2">
    <location>
        <position position="56"/>
    </location>
</feature>